<keyword evidence="8" id="KW-0732">Signal</keyword>
<evidence type="ECO:0000259" key="9">
    <source>
        <dbReference type="PROSITE" id="PS52029"/>
    </source>
</evidence>
<evidence type="ECO:0000256" key="5">
    <source>
        <dbReference type="ARBA" id="ARBA00022984"/>
    </source>
</evidence>
<dbReference type="PROSITE" id="PS52029">
    <property type="entry name" value="LD_TPASE"/>
    <property type="match status" value="1"/>
</dbReference>
<keyword evidence="11" id="KW-1185">Reference proteome</keyword>
<keyword evidence="6 7" id="KW-0961">Cell wall biogenesis/degradation</keyword>
<dbReference type="SUPFAM" id="SSF47090">
    <property type="entry name" value="PGBD-like"/>
    <property type="match status" value="1"/>
</dbReference>
<dbReference type="PANTHER" id="PTHR30582">
    <property type="entry name" value="L,D-TRANSPEPTIDASE"/>
    <property type="match status" value="1"/>
</dbReference>
<protein>
    <recommendedName>
        <fullName evidence="9">L,D-TPase catalytic domain-containing protein</fullName>
    </recommendedName>
</protein>
<dbReference type="InterPro" id="IPR038063">
    <property type="entry name" value="Transpep_catalytic_dom"/>
</dbReference>
<dbReference type="GO" id="GO:0071555">
    <property type="term" value="P:cell wall organization"/>
    <property type="evidence" value="ECO:0007669"/>
    <property type="project" value="UniProtKB-UniRule"/>
</dbReference>
<dbReference type="UniPathway" id="UPA00219"/>
<dbReference type="Gene3D" id="2.40.440.10">
    <property type="entry name" value="L,D-transpeptidase catalytic domain-like"/>
    <property type="match status" value="1"/>
</dbReference>
<evidence type="ECO:0000313" key="11">
    <source>
        <dbReference type="Proteomes" id="UP000248795"/>
    </source>
</evidence>
<keyword evidence="3" id="KW-0808">Transferase</keyword>
<feature type="chain" id="PRO_5015873035" description="L,D-TPase catalytic domain-containing protein" evidence="8">
    <location>
        <begin position="22"/>
        <end position="323"/>
    </location>
</feature>
<dbReference type="SUPFAM" id="SSF141523">
    <property type="entry name" value="L,D-transpeptidase catalytic domain-like"/>
    <property type="match status" value="1"/>
</dbReference>
<dbReference type="GO" id="GO:0071972">
    <property type="term" value="F:peptidoglycan L,D-transpeptidase activity"/>
    <property type="evidence" value="ECO:0007669"/>
    <property type="project" value="TreeGrafter"/>
</dbReference>
<evidence type="ECO:0000256" key="1">
    <source>
        <dbReference type="ARBA" id="ARBA00004752"/>
    </source>
</evidence>
<feature type="domain" description="L,D-TPase catalytic" evidence="9">
    <location>
        <begin position="188"/>
        <end position="322"/>
    </location>
</feature>
<comment type="caution">
    <text evidence="10">The sequence shown here is derived from an EMBL/GenBank/DDBJ whole genome shotgun (WGS) entry which is preliminary data.</text>
</comment>
<feature type="active site" description="Nucleophile" evidence="7">
    <location>
        <position position="298"/>
    </location>
</feature>
<comment type="pathway">
    <text evidence="1 7">Cell wall biogenesis; peptidoglycan biosynthesis.</text>
</comment>
<dbReference type="InterPro" id="IPR005490">
    <property type="entry name" value="LD_TPept_cat_dom"/>
</dbReference>
<evidence type="ECO:0000256" key="2">
    <source>
        <dbReference type="ARBA" id="ARBA00005992"/>
    </source>
</evidence>
<sequence length="323" mass="34577">MTRLPALALVLLLALPGPVQAAGLDPQAVEQAQSFAQGDGKAIDPAMIRLQVLLDRSRFSPGVIDGLAGDIVRKAIAAYEVANGLDGKDDAALLQALAAEDGKPVLQRYTISEKDVQGPFVMKVPDRLEDMAKLAHLSFTSPRELLAEKFHMDEDLLEALNPGADFARAGSGITVAQVAARDEKETVTRIDVVKGQGALYAYDAQDRLVAFYPASIGSEGTPSPTGTHEVSAIAPEPKYYYNPKELNFSGVKTKDLLEIAAGPNNPVGTVWIDLTEPTYGIHGTPEPALIAKTQSHGCVRLTNWDAEELSKMVKKGTAVTFME</sequence>
<organism evidence="10 11">
    <name type="scientific">Aestuariivirga litoralis</name>
    <dbReference type="NCBI Taxonomy" id="2650924"/>
    <lineage>
        <taxon>Bacteria</taxon>
        <taxon>Pseudomonadati</taxon>
        <taxon>Pseudomonadota</taxon>
        <taxon>Alphaproteobacteria</taxon>
        <taxon>Hyphomicrobiales</taxon>
        <taxon>Aestuariivirgaceae</taxon>
        <taxon>Aestuariivirga</taxon>
    </lineage>
</organism>
<feature type="active site" description="Proton donor/acceptor" evidence="7">
    <location>
        <position position="282"/>
    </location>
</feature>
<evidence type="ECO:0000256" key="3">
    <source>
        <dbReference type="ARBA" id="ARBA00022679"/>
    </source>
</evidence>
<dbReference type="GO" id="GO:0005576">
    <property type="term" value="C:extracellular region"/>
    <property type="evidence" value="ECO:0007669"/>
    <property type="project" value="TreeGrafter"/>
</dbReference>
<comment type="similarity">
    <text evidence="2">Belongs to the YkuD family.</text>
</comment>
<keyword evidence="5 7" id="KW-0573">Peptidoglycan synthesis</keyword>
<dbReference type="InterPro" id="IPR050979">
    <property type="entry name" value="LD-transpeptidase"/>
</dbReference>
<evidence type="ECO:0000256" key="7">
    <source>
        <dbReference type="PROSITE-ProRule" id="PRU01373"/>
    </source>
</evidence>
<dbReference type="PANTHER" id="PTHR30582:SF30">
    <property type="entry name" value="BLR4375 PROTEIN"/>
    <property type="match status" value="1"/>
</dbReference>
<dbReference type="EMBL" id="QKVK01000001">
    <property type="protein sequence ID" value="PZF78751.1"/>
    <property type="molecule type" value="Genomic_DNA"/>
</dbReference>
<reference evidence="11" key="1">
    <citation type="submission" date="2018-06" db="EMBL/GenBank/DDBJ databases">
        <title>Aestuariibacter litoralis strain KCTC 52945T.</title>
        <authorList>
            <person name="Li X."/>
            <person name="Salam N."/>
            <person name="Li J.-L."/>
            <person name="Chen Y.-M."/>
            <person name="Yang Z.-W."/>
            <person name="Zhang L.-Y."/>
            <person name="Han M.-X."/>
            <person name="Xiao M."/>
            <person name="Li W.-J."/>
        </authorList>
    </citation>
    <scope>NUCLEOTIDE SEQUENCE [LARGE SCALE GENOMIC DNA]</scope>
    <source>
        <strain evidence="11">KCTC 52945</strain>
    </source>
</reference>
<dbReference type="GO" id="GO:0008360">
    <property type="term" value="P:regulation of cell shape"/>
    <property type="evidence" value="ECO:0007669"/>
    <property type="project" value="UniProtKB-UniRule"/>
</dbReference>
<name>A0A2W2AU45_9HYPH</name>
<dbReference type="RefSeq" id="WP_111196079.1">
    <property type="nucleotide sequence ID" value="NZ_QKVK01000001.1"/>
</dbReference>
<dbReference type="CDD" id="cd16913">
    <property type="entry name" value="YkuD_like"/>
    <property type="match status" value="1"/>
</dbReference>
<dbReference type="Pfam" id="PF03734">
    <property type="entry name" value="YkuD"/>
    <property type="match status" value="1"/>
</dbReference>
<feature type="signal peptide" evidence="8">
    <location>
        <begin position="1"/>
        <end position="21"/>
    </location>
</feature>
<keyword evidence="4 7" id="KW-0133">Cell shape</keyword>
<evidence type="ECO:0000313" key="10">
    <source>
        <dbReference type="EMBL" id="PZF78751.1"/>
    </source>
</evidence>
<gene>
    <name evidence="10" type="ORF">DK847_02815</name>
</gene>
<evidence type="ECO:0000256" key="8">
    <source>
        <dbReference type="SAM" id="SignalP"/>
    </source>
</evidence>
<evidence type="ECO:0000256" key="6">
    <source>
        <dbReference type="ARBA" id="ARBA00023316"/>
    </source>
</evidence>
<dbReference type="AlphaFoldDB" id="A0A2W2AU45"/>
<dbReference type="Proteomes" id="UP000248795">
    <property type="component" value="Unassembled WGS sequence"/>
</dbReference>
<dbReference type="InterPro" id="IPR036365">
    <property type="entry name" value="PGBD-like_sf"/>
</dbReference>
<proteinExistence type="inferred from homology"/>
<accession>A0A2W2AU45</accession>
<evidence type="ECO:0000256" key="4">
    <source>
        <dbReference type="ARBA" id="ARBA00022960"/>
    </source>
</evidence>
<dbReference type="GO" id="GO:0018104">
    <property type="term" value="P:peptidoglycan-protein cross-linking"/>
    <property type="evidence" value="ECO:0007669"/>
    <property type="project" value="TreeGrafter"/>
</dbReference>
<dbReference type="GO" id="GO:0016740">
    <property type="term" value="F:transferase activity"/>
    <property type="evidence" value="ECO:0007669"/>
    <property type="project" value="UniProtKB-KW"/>
</dbReference>